<sequence>MVSGDSFEGLCVREIEKLGGGKLSLAKSLPLIYAADGNCMDISHIDTINTPGSRSADSTNDWDELLSVKIV</sequence>
<reference evidence="1 2" key="1">
    <citation type="submission" date="2019-08" db="EMBL/GenBank/DDBJ databases">
        <title>Draft genome sequences of two oriental melons (Cucumis melo L. var makuwa).</title>
        <authorList>
            <person name="Kwon S.-Y."/>
        </authorList>
    </citation>
    <scope>NUCLEOTIDE SEQUENCE [LARGE SCALE GENOMIC DNA]</scope>
    <source>
        <strain evidence="2">cv. SW 3</strain>
        <tissue evidence="1">Leaf</tissue>
    </source>
</reference>
<name>A0A5A7TTJ7_CUCMM</name>
<dbReference type="EMBL" id="SSTE01013576">
    <property type="protein sequence ID" value="KAA0046883.1"/>
    <property type="molecule type" value="Genomic_DNA"/>
</dbReference>
<proteinExistence type="predicted"/>
<comment type="caution">
    <text evidence="1">The sequence shown here is derived from an EMBL/GenBank/DDBJ whole genome shotgun (WGS) entry which is preliminary data.</text>
</comment>
<gene>
    <name evidence="1" type="ORF">E6C27_scaffold230G00400</name>
</gene>
<protein>
    <submittedName>
        <fullName evidence="1">Uncharacterized protein</fullName>
    </submittedName>
</protein>
<evidence type="ECO:0000313" key="2">
    <source>
        <dbReference type="Proteomes" id="UP000321393"/>
    </source>
</evidence>
<dbReference type="AlphaFoldDB" id="A0A5A7TTJ7"/>
<dbReference type="Proteomes" id="UP000321393">
    <property type="component" value="Unassembled WGS sequence"/>
</dbReference>
<organism evidence="1 2">
    <name type="scientific">Cucumis melo var. makuwa</name>
    <name type="common">Oriental melon</name>
    <dbReference type="NCBI Taxonomy" id="1194695"/>
    <lineage>
        <taxon>Eukaryota</taxon>
        <taxon>Viridiplantae</taxon>
        <taxon>Streptophyta</taxon>
        <taxon>Embryophyta</taxon>
        <taxon>Tracheophyta</taxon>
        <taxon>Spermatophyta</taxon>
        <taxon>Magnoliopsida</taxon>
        <taxon>eudicotyledons</taxon>
        <taxon>Gunneridae</taxon>
        <taxon>Pentapetalae</taxon>
        <taxon>rosids</taxon>
        <taxon>fabids</taxon>
        <taxon>Cucurbitales</taxon>
        <taxon>Cucurbitaceae</taxon>
        <taxon>Benincaseae</taxon>
        <taxon>Cucumis</taxon>
    </lineage>
</organism>
<evidence type="ECO:0000313" key="1">
    <source>
        <dbReference type="EMBL" id="KAA0046883.1"/>
    </source>
</evidence>
<accession>A0A5A7TTJ7</accession>